<reference evidence="1" key="1">
    <citation type="submission" date="2020-04" db="EMBL/GenBank/DDBJ databases">
        <authorList>
            <person name="Alioto T."/>
            <person name="Alioto T."/>
            <person name="Gomez Garrido J."/>
        </authorList>
    </citation>
    <scope>NUCLEOTIDE SEQUENCE</scope>
    <source>
        <strain evidence="1">A484AB</strain>
    </source>
</reference>
<dbReference type="PANTHER" id="PTHR23011:SF28">
    <property type="entry name" value="CYCLIC NUCLEOTIDE-BINDING DOMAIN CONTAINING PROTEIN"/>
    <property type="match status" value="1"/>
</dbReference>
<dbReference type="PANTHER" id="PTHR23011">
    <property type="entry name" value="CYCLIC NUCLEOTIDE-BINDING DOMAIN CONTAINING PROTEIN"/>
    <property type="match status" value="1"/>
</dbReference>
<dbReference type="PROSITE" id="PS50042">
    <property type="entry name" value="CNMP_BINDING_3"/>
    <property type="match status" value="1"/>
</dbReference>
<dbReference type="OrthoDB" id="6019184at2759"/>
<feature type="non-terminal residue" evidence="1">
    <location>
        <position position="1"/>
    </location>
</feature>
<dbReference type="InterPro" id="IPR018490">
    <property type="entry name" value="cNMP-bd_dom_sf"/>
</dbReference>
<name>A0A6S7JRP7_PARCT</name>
<dbReference type="InterPro" id="IPR000595">
    <property type="entry name" value="cNMP-bd_dom"/>
</dbReference>
<dbReference type="InterPro" id="IPR014710">
    <property type="entry name" value="RmlC-like_jellyroll"/>
</dbReference>
<dbReference type="SUPFAM" id="SSF51206">
    <property type="entry name" value="cAMP-binding domain-like"/>
    <property type="match status" value="1"/>
</dbReference>
<accession>A0A6S7JRP7</accession>
<dbReference type="Proteomes" id="UP001152795">
    <property type="component" value="Unassembled WGS sequence"/>
</dbReference>
<organism evidence="1 2">
    <name type="scientific">Paramuricea clavata</name>
    <name type="common">Red gorgonian</name>
    <name type="synonym">Violescent sea-whip</name>
    <dbReference type="NCBI Taxonomy" id="317549"/>
    <lineage>
        <taxon>Eukaryota</taxon>
        <taxon>Metazoa</taxon>
        <taxon>Cnidaria</taxon>
        <taxon>Anthozoa</taxon>
        <taxon>Octocorallia</taxon>
        <taxon>Malacalcyonacea</taxon>
        <taxon>Plexauridae</taxon>
        <taxon>Paramuricea</taxon>
    </lineage>
</organism>
<comment type="caution">
    <text evidence="1">The sequence shown here is derived from an EMBL/GenBank/DDBJ whole genome shotgun (WGS) entry which is preliminary data.</text>
</comment>
<evidence type="ECO:0000313" key="1">
    <source>
        <dbReference type="EMBL" id="CAB4033728.1"/>
    </source>
</evidence>
<dbReference type="Gene3D" id="2.60.120.10">
    <property type="entry name" value="Jelly Rolls"/>
    <property type="match status" value="1"/>
</dbReference>
<proteinExistence type="predicted"/>
<gene>
    <name evidence="1" type="ORF">PACLA_8A048814</name>
</gene>
<dbReference type="SMART" id="SM00100">
    <property type="entry name" value="cNMP"/>
    <property type="match status" value="1"/>
</dbReference>
<keyword evidence="2" id="KW-1185">Reference proteome</keyword>
<evidence type="ECO:0000313" key="2">
    <source>
        <dbReference type="Proteomes" id="UP001152795"/>
    </source>
</evidence>
<dbReference type="AlphaFoldDB" id="A0A6S7JRP7"/>
<sequence length="150" mass="16898">ALMDFMQHLPAFASMTTNIRRELCAVMLFAVVEHANVVVLNDGDQLDSWCVILNGSVEVQVESQEPVTLHLGESFGVQPTLEQYYHKGVMTTRVDDCQFVCIPQSEYYRILSQGEENIQEVTENGEVVVVTEYRSLDGGNRHGHVVIKVR</sequence>
<dbReference type="CDD" id="cd00038">
    <property type="entry name" value="CAP_ED"/>
    <property type="match status" value="1"/>
</dbReference>
<dbReference type="EMBL" id="CACRXK020019501">
    <property type="protein sequence ID" value="CAB4033728.1"/>
    <property type="molecule type" value="Genomic_DNA"/>
</dbReference>
<protein>
    <submittedName>
        <fullName evidence="1">Rap guanine nucleotide exchange factor 2-like isoform X1</fullName>
    </submittedName>
</protein>